<evidence type="ECO:0000313" key="3">
    <source>
        <dbReference type="Proteomes" id="UP000265703"/>
    </source>
</evidence>
<dbReference type="Gene3D" id="3.60.10.10">
    <property type="entry name" value="Endonuclease/exonuclease/phosphatase"/>
    <property type="match status" value="1"/>
</dbReference>
<evidence type="ECO:0000256" key="1">
    <source>
        <dbReference type="SAM" id="Coils"/>
    </source>
</evidence>
<name>A0A397SF45_9GLOM</name>
<protein>
    <recommendedName>
        <fullName evidence="4">Endonuclease/exonuclease/phosphatase domain-containing protein</fullName>
    </recommendedName>
</protein>
<sequence>MVDTLQQQITQLSKESTFQKENITQINVKNDILINKIDDLTNNIKTNSFPDSSQTQPQYTSAITNHNNVHPNKTTQQKLTKNTFLTILKQHRMIDVQKTLFENPSPTFRHSSSKNSTSRIDYIFTSQSLNDYILNTENIKLPSTIFSTDHNLLTLTLDKDFFNFSPTSKTDLISNKKDFINYKQLTSEDWKVYTSDIKAYVEQNWQLSIQDTSQTLNTQRLINKAYNDLC</sequence>
<gene>
    <name evidence="2" type="ORF">C1645_832013</name>
</gene>
<comment type="caution">
    <text evidence="2">The sequence shown here is derived from an EMBL/GenBank/DDBJ whole genome shotgun (WGS) entry which is preliminary data.</text>
</comment>
<feature type="coiled-coil region" evidence="1">
    <location>
        <begin position="2"/>
        <end position="43"/>
    </location>
</feature>
<keyword evidence="1" id="KW-0175">Coiled coil</keyword>
<dbReference type="SUPFAM" id="SSF56219">
    <property type="entry name" value="DNase I-like"/>
    <property type="match status" value="1"/>
</dbReference>
<accession>A0A397SF45</accession>
<keyword evidence="3" id="KW-1185">Reference proteome</keyword>
<dbReference type="EMBL" id="QKYT01000480">
    <property type="protein sequence ID" value="RIA84618.1"/>
    <property type="molecule type" value="Genomic_DNA"/>
</dbReference>
<reference evidence="2 3" key="1">
    <citation type="submission" date="2018-06" db="EMBL/GenBank/DDBJ databases">
        <title>Comparative genomics reveals the genomic features of Rhizophagus irregularis, R. cerebriforme, R. diaphanum and Gigaspora rosea, and their symbiotic lifestyle signature.</title>
        <authorList>
            <person name="Morin E."/>
            <person name="San Clemente H."/>
            <person name="Chen E.C.H."/>
            <person name="De La Providencia I."/>
            <person name="Hainaut M."/>
            <person name="Kuo A."/>
            <person name="Kohler A."/>
            <person name="Murat C."/>
            <person name="Tang N."/>
            <person name="Roy S."/>
            <person name="Loubradou J."/>
            <person name="Henrissat B."/>
            <person name="Grigoriev I.V."/>
            <person name="Corradi N."/>
            <person name="Roux C."/>
            <person name="Martin F.M."/>
        </authorList>
    </citation>
    <scope>NUCLEOTIDE SEQUENCE [LARGE SCALE GENOMIC DNA]</scope>
    <source>
        <strain evidence="2 3">DAOM 227022</strain>
    </source>
</reference>
<dbReference type="AlphaFoldDB" id="A0A397SF45"/>
<dbReference type="OrthoDB" id="2488855at2759"/>
<evidence type="ECO:0008006" key="4">
    <source>
        <dbReference type="Google" id="ProtNLM"/>
    </source>
</evidence>
<dbReference type="InterPro" id="IPR036691">
    <property type="entry name" value="Endo/exonu/phosph_ase_sf"/>
</dbReference>
<dbReference type="Proteomes" id="UP000265703">
    <property type="component" value="Unassembled WGS sequence"/>
</dbReference>
<proteinExistence type="predicted"/>
<organism evidence="2 3">
    <name type="scientific">Glomus cerebriforme</name>
    <dbReference type="NCBI Taxonomy" id="658196"/>
    <lineage>
        <taxon>Eukaryota</taxon>
        <taxon>Fungi</taxon>
        <taxon>Fungi incertae sedis</taxon>
        <taxon>Mucoromycota</taxon>
        <taxon>Glomeromycotina</taxon>
        <taxon>Glomeromycetes</taxon>
        <taxon>Glomerales</taxon>
        <taxon>Glomeraceae</taxon>
        <taxon>Glomus</taxon>
    </lineage>
</organism>
<evidence type="ECO:0000313" key="2">
    <source>
        <dbReference type="EMBL" id="RIA84618.1"/>
    </source>
</evidence>